<keyword evidence="1 3" id="KW-0853">WD repeat</keyword>
<evidence type="ECO:0000256" key="4">
    <source>
        <dbReference type="SAM" id="Coils"/>
    </source>
</evidence>
<feature type="chain" id="PRO_5041714051" evidence="6">
    <location>
        <begin position="19"/>
        <end position="669"/>
    </location>
</feature>
<dbReference type="SMART" id="SM00320">
    <property type="entry name" value="WD40"/>
    <property type="match status" value="7"/>
</dbReference>
<dbReference type="AlphaFoldDB" id="A0AA86SRF5"/>
<dbReference type="InterPro" id="IPR044630">
    <property type="entry name" value="SPA1/2/3/4"/>
</dbReference>
<feature type="coiled-coil region" evidence="4">
    <location>
        <begin position="150"/>
        <end position="184"/>
    </location>
</feature>
<feature type="transmembrane region" description="Helical" evidence="5">
    <location>
        <begin position="42"/>
        <end position="63"/>
    </location>
</feature>
<evidence type="ECO:0000256" key="6">
    <source>
        <dbReference type="SAM" id="SignalP"/>
    </source>
</evidence>
<sequence length="669" mass="74484">MWRFTIFTLTLILHPATSTLTNRRLLRQPFLPTSTSANPLAVAFAAATCALLLLAVSALLYCLRRRKTVSADPTVNLFPCHAAAASQKATNTTNSPELEPLLARLASDEEQQLCSARGKISESELVCEPEESNSEDDVVSDNEAETEVFLHFLISLREEKKKQAAKLEEMLNFLNEDIKEVERRYSIGIDSVFPLALKKNPEVRGNGSHSQDSSNSDISRLIRRSFVDEERLMSNINQLESSYFSARSQVLPKEVSSVSSNDKNVMESECRLPHVENVDREPERIQSSVASLASFCEGLCKFARYSKFEECGRLSDRNQFSSSNIICALSIDRDEDYIAAAGVSRKIKIFDLSAFSSDSVDIQYPVVEMSNESKLSSLCWNTYIQNHLASADYGGEIQMWDAGTGQCLSQYMEHQKRAWSVHFSLSDPKTFASGSDDCSRNSLETISMPANICCVQFSPPSTNLLFFGSSDHKAYGYDLRHTRIPWCTLVGHGKSVSYVKFIDADAVVTASTDNSLKLWDLKKTSYSDLSSDACDLTFKGHSNEKNFVGLSVSDGYIACGSESNEVYCYHKSLPVPIATHEFESTDPISDYPDRGQFVSSVCWRKKSNMLVAGNSNGIVKLLQMQILQSAKQKFSPQKLLIYRVCNNSRINKPGAPDRPELSAWGLKSD</sequence>
<reference evidence="7" key="1">
    <citation type="submission" date="2023-10" db="EMBL/GenBank/DDBJ databases">
        <authorList>
            <person name="Domelevo Entfellner J.-B."/>
        </authorList>
    </citation>
    <scope>NUCLEOTIDE SEQUENCE</scope>
</reference>
<dbReference type="Proteomes" id="UP001189624">
    <property type="component" value="Chromosome 4"/>
</dbReference>
<name>A0AA86SRF5_9FABA</name>
<dbReference type="PROSITE" id="PS50294">
    <property type="entry name" value="WD_REPEATS_REGION"/>
    <property type="match status" value="1"/>
</dbReference>
<feature type="signal peptide" evidence="6">
    <location>
        <begin position="1"/>
        <end position="18"/>
    </location>
</feature>
<dbReference type="SUPFAM" id="SSF50978">
    <property type="entry name" value="WD40 repeat-like"/>
    <property type="match status" value="1"/>
</dbReference>
<evidence type="ECO:0000256" key="5">
    <source>
        <dbReference type="SAM" id="Phobius"/>
    </source>
</evidence>
<keyword evidence="4" id="KW-0175">Coiled coil</keyword>
<keyword evidence="6" id="KW-0732">Signal</keyword>
<proteinExistence type="predicted"/>
<keyword evidence="8" id="KW-1185">Reference proteome</keyword>
<dbReference type="Pfam" id="PF00400">
    <property type="entry name" value="WD40"/>
    <property type="match status" value="1"/>
</dbReference>
<feature type="repeat" description="WD" evidence="3">
    <location>
        <begin position="489"/>
        <end position="529"/>
    </location>
</feature>
<evidence type="ECO:0000313" key="8">
    <source>
        <dbReference type="Proteomes" id="UP001189624"/>
    </source>
</evidence>
<dbReference type="Gramene" id="rna-AYBTSS11_LOCUS14211">
    <property type="protein sequence ID" value="CAJ1950358.1"/>
    <property type="gene ID" value="gene-AYBTSS11_LOCUS14211"/>
</dbReference>
<dbReference type="InterPro" id="IPR019775">
    <property type="entry name" value="WD40_repeat_CS"/>
</dbReference>
<dbReference type="InterPro" id="IPR001680">
    <property type="entry name" value="WD40_rpt"/>
</dbReference>
<dbReference type="EMBL" id="OY731401">
    <property type="protein sequence ID" value="CAJ1950358.1"/>
    <property type="molecule type" value="Genomic_DNA"/>
</dbReference>
<dbReference type="PANTHER" id="PTHR44218">
    <property type="entry name" value="PROTEIN SPA1-RELATED 2"/>
    <property type="match status" value="1"/>
</dbReference>
<dbReference type="Gene3D" id="2.130.10.10">
    <property type="entry name" value="YVTN repeat-like/Quinoprotein amine dehydrogenase"/>
    <property type="match status" value="1"/>
</dbReference>
<accession>A0AA86SRF5</accession>
<evidence type="ECO:0000256" key="1">
    <source>
        <dbReference type="ARBA" id="ARBA00022574"/>
    </source>
</evidence>
<gene>
    <name evidence="7" type="ORF">AYBTSS11_LOCUS14211</name>
</gene>
<dbReference type="PROSITE" id="PS00678">
    <property type="entry name" value="WD_REPEATS_1"/>
    <property type="match status" value="1"/>
</dbReference>
<keyword evidence="5" id="KW-0472">Membrane</keyword>
<organism evidence="7 8">
    <name type="scientific">Sphenostylis stenocarpa</name>
    <dbReference type="NCBI Taxonomy" id="92480"/>
    <lineage>
        <taxon>Eukaryota</taxon>
        <taxon>Viridiplantae</taxon>
        <taxon>Streptophyta</taxon>
        <taxon>Embryophyta</taxon>
        <taxon>Tracheophyta</taxon>
        <taxon>Spermatophyta</taxon>
        <taxon>Magnoliopsida</taxon>
        <taxon>eudicotyledons</taxon>
        <taxon>Gunneridae</taxon>
        <taxon>Pentapetalae</taxon>
        <taxon>rosids</taxon>
        <taxon>fabids</taxon>
        <taxon>Fabales</taxon>
        <taxon>Fabaceae</taxon>
        <taxon>Papilionoideae</taxon>
        <taxon>50 kb inversion clade</taxon>
        <taxon>NPAAA clade</taxon>
        <taxon>indigoferoid/millettioid clade</taxon>
        <taxon>Phaseoleae</taxon>
        <taxon>Sphenostylis</taxon>
    </lineage>
</organism>
<keyword evidence="5" id="KW-0812">Transmembrane</keyword>
<keyword evidence="2" id="KW-0677">Repeat</keyword>
<dbReference type="InterPro" id="IPR036322">
    <property type="entry name" value="WD40_repeat_dom_sf"/>
</dbReference>
<protein>
    <submittedName>
        <fullName evidence="7">Uncharacterized protein</fullName>
    </submittedName>
</protein>
<dbReference type="GO" id="GO:0009640">
    <property type="term" value="P:photomorphogenesis"/>
    <property type="evidence" value="ECO:0007669"/>
    <property type="project" value="InterPro"/>
</dbReference>
<dbReference type="InterPro" id="IPR015943">
    <property type="entry name" value="WD40/YVTN_repeat-like_dom_sf"/>
</dbReference>
<evidence type="ECO:0000256" key="3">
    <source>
        <dbReference type="PROSITE-ProRule" id="PRU00221"/>
    </source>
</evidence>
<evidence type="ECO:0000313" key="7">
    <source>
        <dbReference type="EMBL" id="CAJ1950358.1"/>
    </source>
</evidence>
<evidence type="ECO:0000256" key="2">
    <source>
        <dbReference type="ARBA" id="ARBA00022737"/>
    </source>
</evidence>
<keyword evidence="5" id="KW-1133">Transmembrane helix</keyword>
<dbReference type="PROSITE" id="PS50082">
    <property type="entry name" value="WD_REPEATS_2"/>
    <property type="match status" value="1"/>
</dbReference>
<dbReference type="PANTHER" id="PTHR44218:SF10">
    <property type="entry name" value="LIGASE COP1, PUTATIVE-RELATED"/>
    <property type="match status" value="1"/>
</dbReference>